<feature type="domain" description="Saposin B-type" evidence="3">
    <location>
        <begin position="36"/>
        <end position="115"/>
    </location>
</feature>
<reference evidence="4" key="1">
    <citation type="submission" date="2022-01" db="EMBL/GenBank/DDBJ databases">
        <authorList>
            <person name="King R."/>
        </authorList>
    </citation>
    <scope>NUCLEOTIDE SEQUENCE</scope>
</reference>
<dbReference type="SMART" id="SM00741">
    <property type="entry name" value="SapB"/>
    <property type="match status" value="1"/>
</dbReference>
<feature type="signal peptide" evidence="2">
    <location>
        <begin position="1"/>
        <end position="19"/>
    </location>
</feature>
<evidence type="ECO:0000256" key="1">
    <source>
        <dbReference type="ARBA" id="ARBA00023157"/>
    </source>
</evidence>
<dbReference type="PROSITE" id="PS50015">
    <property type="entry name" value="SAP_B"/>
    <property type="match status" value="1"/>
</dbReference>
<dbReference type="Gene3D" id="1.10.225.10">
    <property type="entry name" value="Saposin-like"/>
    <property type="match status" value="1"/>
</dbReference>
<dbReference type="AlphaFoldDB" id="A0A9N9T761"/>
<dbReference type="InterPro" id="IPR011001">
    <property type="entry name" value="Saposin-like"/>
</dbReference>
<evidence type="ECO:0000256" key="2">
    <source>
        <dbReference type="SAM" id="SignalP"/>
    </source>
</evidence>
<evidence type="ECO:0000259" key="3">
    <source>
        <dbReference type="PROSITE" id="PS50015"/>
    </source>
</evidence>
<dbReference type="Proteomes" id="UP001153709">
    <property type="component" value="Chromosome 6"/>
</dbReference>
<organism evidence="4 5">
    <name type="scientific">Diabrotica balteata</name>
    <name type="common">Banded cucumber beetle</name>
    <dbReference type="NCBI Taxonomy" id="107213"/>
    <lineage>
        <taxon>Eukaryota</taxon>
        <taxon>Metazoa</taxon>
        <taxon>Ecdysozoa</taxon>
        <taxon>Arthropoda</taxon>
        <taxon>Hexapoda</taxon>
        <taxon>Insecta</taxon>
        <taxon>Pterygota</taxon>
        <taxon>Neoptera</taxon>
        <taxon>Endopterygota</taxon>
        <taxon>Coleoptera</taxon>
        <taxon>Polyphaga</taxon>
        <taxon>Cucujiformia</taxon>
        <taxon>Chrysomeloidea</taxon>
        <taxon>Chrysomelidae</taxon>
        <taxon>Galerucinae</taxon>
        <taxon>Diabroticina</taxon>
        <taxon>Diabroticites</taxon>
        <taxon>Diabrotica</taxon>
    </lineage>
</organism>
<accession>A0A9N9T761</accession>
<dbReference type="SUPFAM" id="SSF47862">
    <property type="entry name" value="Saposin"/>
    <property type="match status" value="1"/>
</dbReference>
<feature type="chain" id="PRO_5040171097" description="Saposin B-type domain-containing protein" evidence="2">
    <location>
        <begin position="20"/>
        <end position="115"/>
    </location>
</feature>
<keyword evidence="5" id="KW-1185">Reference proteome</keyword>
<keyword evidence="2" id="KW-0732">Signal</keyword>
<gene>
    <name evidence="4" type="ORF">DIABBA_LOCUS10050</name>
</gene>
<evidence type="ECO:0000313" key="5">
    <source>
        <dbReference type="Proteomes" id="UP001153709"/>
    </source>
</evidence>
<sequence>MKTTLILAILGLVALTVYAQGPEPEPTREPEPEPDNEFECDACITFATVIKDYVEEKLPLDEVERDADVLCNVLPGELREFCDHELLPKTDRIYEELHKHSPDDVCEHLEFCGKP</sequence>
<dbReference type="EMBL" id="OU898281">
    <property type="protein sequence ID" value="CAG9837026.1"/>
    <property type="molecule type" value="Genomic_DNA"/>
</dbReference>
<keyword evidence="1" id="KW-1015">Disulfide bond</keyword>
<name>A0A9N9T761_DIABA</name>
<dbReference type="InterPro" id="IPR008139">
    <property type="entry name" value="SaposinB_dom"/>
</dbReference>
<proteinExistence type="predicted"/>
<protein>
    <recommendedName>
        <fullName evidence="3">Saposin B-type domain-containing protein</fullName>
    </recommendedName>
</protein>
<dbReference type="OrthoDB" id="69496at2759"/>
<evidence type="ECO:0000313" key="4">
    <source>
        <dbReference type="EMBL" id="CAG9837026.1"/>
    </source>
</evidence>